<dbReference type="Gene3D" id="1.10.1200.10">
    <property type="entry name" value="ACP-like"/>
    <property type="match status" value="1"/>
</dbReference>
<reference evidence="2" key="1">
    <citation type="submission" date="2022-06" db="EMBL/GenBank/DDBJ databases">
        <title>Draft genome sequence of Streptomyces sp. RB6PN25 isolated from peat swamp forest in Thailand.</title>
        <authorList>
            <person name="Duangmal K."/>
            <person name="Klaysubun C."/>
        </authorList>
    </citation>
    <scope>NUCLEOTIDE SEQUENCE</scope>
    <source>
        <strain evidence="2">RB6PN25</strain>
    </source>
</reference>
<gene>
    <name evidence="2" type="ORF">NGB36_10010</name>
</gene>
<evidence type="ECO:0000313" key="3">
    <source>
        <dbReference type="Proteomes" id="UP001057702"/>
    </source>
</evidence>
<dbReference type="SUPFAM" id="SSF47336">
    <property type="entry name" value="ACP-like"/>
    <property type="match status" value="1"/>
</dbReference>
<evidence type="ECO:0000259" key="1">
    <source>
        <dbReference type="PROSITE" id="PS50075"/>
    </source>
</evidence>
<dbReference type="InterPro" id="IPR036736">
    <property type="entry name" value="ACP-like_sf"/>
</dbReference>
<organism evidence="2 3">
    <name type="scientific">Streptomyces humicola</name>
    <dbReference type="NCBI Taxonomy" id="2953240"/>
    <lineage>
        <taxon>Bacteria</taxon>
        <taxon>Bacillati</taxon>
        <taxon>Actinomycetota</taxon>
        <taxon>Actinomycetes</taxon>
        <taxon>Kitasatosporales</taxon>
        <taxon>Streptomycetaceae</taxon>
        <taxon>Streptomyces</taxon>
    </lineage>
</organism>
<dbReference type="Pfam" id="PF00550">
    <property type="entry name" value="PP-binding"/>
    <property type="match status" value="1"/>
</dbReference>
<proteinExistence type="predicted"/>
<evidence type="ECO:0000313" key="2">
    <source>
        <dbReference type="EMBL" id="MCQ4080925.1"/>
    </source>
</evidence>
<feature type="domain" description="Carrier" evidence="1">
    <location>
        <begin position="7"/>
        <end position="82"/>
    </location>
</feature>
<dbReference type="InterPro" id="IPR009081">
    <property type="entry name" value="PP-bd_ACP"/>
</dbReference>
<protein>
    <submittedName>
        <fullName evidence="2">Acyl carrier protein</fullName>
    </submittedName>
</protein>
<sequence length="85" mass="9239">MAAVAQQEAGERLRGIVATVLEMDADDISLSASFYEELSVSSLEKVEISVRLEREFAVSLAPEEMTGVRSIADALDLLRRKGVVV</sequence>
<dbReference type="EMBL" id="JANFNG010000005">
    <property type="protein sequence ID" value="MCQ4080925.1"/>
    <property type="molecule type" value="Genomic_DNA"/>
</dbReference>
<dbReference type="PROSITE" id="PS50075">
    <property type="entry name" value="CARRIER"/>
    <property type="match status" value="1"/>
</dbReference>
<name>A0ABT1PTD0_9ACTN</name>
<comment type="caution">
    <text evidence="2">The sequence shown here is derived from an EMBL/GenBank/DDBJ whole genome shotgun (WGS) entry which is preliminary data.</text>
</comment>
<accession>A0ABT1PTD0</accession>
<dbReference type="RefSeq" id="WP_255919827.1">
    <property type="nucleotide sequence ID" value="NZ_JANFNG010000005.1"/>
</dbReference>
<dbReference type="Proteomes" id="UP001057702">
    <property type="component" value="Unassembled WGS sequence"/>
</dbReference>
<keyword evidence="3" id="KW-1185">Reference proteome</keyword>